<dbReference type="EMBL" id="CP007032">
    <property type="protein sequence ID" value="AHF06274.1"/>
    <property type="molecule type" value="Genomic_DNA"/>
</dbReference>
<evidence type="ECO:0000256" key="1">
    <source>
        <dbReference type="ARBA" id="ARBA00001974"/>
    </source>
</evidence>
<dbReference type="AlphaFoldDB" id="W0EAP2"/>
<dbReference type="EC" id="2.1.1.10" evidence="10"/>
<keyword evidence="5 8" id="KW-0808">Transferase</keyword>
<keyword evidence="3 8" id="KW-0489">Methyltransferase</keyword>
<keyword evidence="11" id="KW-1185">Reference proteome</keyword>
<evidence type="ECO:0000256" key="3">
    <source>
        <dbReference type="ARBA" id="ARBA00022603"/>
    </source>
</evidence>
<dbReference type="Gene3D" id="3.20.20.330">
    <property type="entry name" value="Homocysteine-binding-like domain"/>
    <property type="match status" value="1"/>
</dbReference>
<dbReference type="STRING" id="871968.DESME_03785"/>
<feature type="binding site" evidence="8">
    <location>
        <position position="275"/>
    </location>
    <ligand>
        <name>Zn(2+)</name>
        <dbReference type="ChEBI" id="CHEBI:29105"/>
    </ligand>
</feature>
<evidence type="ECO:0000256" key="5">
    <source>
        <dbReference type="ARBA" id="ARBA00022679"/>
    </source>
</evidence>
<accession>W0EAP2</accession>
<evidence type="ECO:0000256" key="7">
    <source>
        <dbReference type="ARBA" id="ARBA00023002"/>
    </source>
</evidence>
<dbReference type="GO" id="GO:0035999">
    <property type="term" value="P:tetrahydrofolate interconversion"/>
    <property type="evidence" value="ECO:0007669"/>
    <property type="project" value="UniProtKB-UniPathway"/>
</dbReference>
<evidence type="ECO:0000256" key="6">
    <source>
        <dbReference type="ARBA" id="ARBA00022827"/>
    </source>
</evidence>
<dbReference type="GO" id="GO:0008168">
    <property type="term" value="F:methyltransferase activity"/>
    <property type="evidence" value="ECO:0007669"/>
    <property type="project" value="UniProtKB-UniRule"/>
</dbReference>
<evidence type="ECO:0000256" key="4">
    <source>
        <dbReference type="ARBA" id="ARBA00022630"/>
    </source>
</evidence>
<evidence type="ECO:0000256" key="8">
    <source>
        <dbReference type="PROSITE-ProRule" id="PRU00333"/>
    </source>
</evidence>
<dbReference type="Pfam" id="PF02219">
    <property type="entry name" value="MTHFR"/>
    <property type="match status" value="1"/>
</dbReference>
<comment type="cofactor">
    <cofactor evidence="8">
        <name>Zn(2+)</name>
        <dbReference type="ChEBI" id="CHEBI:29105"/>
    </cofactor>
</comment>
<dbReference type="RefSeq" id="WP_006715227.1">
    <property type="nucleotide sequence ID" value="NZ_CP007032.1"/>
</dbReference>
<dbReference type="GO" id="GO:0004489">
    <property type="term" value="F:methylenetetrahydrofolate reductase [NAD(P)H] activity"/>
    <property type="evidence" value="ECO:0007669"/>
    <property type="project" value="InterPro"/>
</dbReference>
<gene>
    <name evidence="10" type="ORF">DESME_03785</name>
</gene>
<feature type="binding site" evidence="8">
    <location>
        <position position="274"/>
    </location>
    <ligand>
        <name>Zn(2+)</name>
        <dbReference type="ChEBI" id="CHEBI:29105"/>
    </ligand>
</feature>
<dbReference type="InterPro" id="IPR036589">
    <property type="entry name" value="HCY_dom_sf"/>
</dbReference>
<dbReference type="GO" id="GO:0006555">
    <property type="term" value="P:methionine metabolic process"/>
    <property type="evidence" value="ECO:0007669"/>
    <property type="project" value="InterPro"/>
</dbReference>
<evidence type="ECO:0000313" key="11">
    <source>
        <dbReference type="Proteomes" id="UP000010847"/>
    </source>
</evidence>
<evidence type="ECO:0000259" key="9">
    <source>
        <dbReference type="PROSITE" id="PS50970"/>
    </source>
</evidence>
<keyword evidence="8" id="KW-0479">Metal-binding</keyword>
<comment type="cofactor">
    <cofactor evidence="1">
        <name>FAD</name>
        <dbReference type="ChEBI" id="CHEBI:57692"/>
    </cofactor>
</comment>
<name>W0EAP2_9FIRM</name>
<organism evidence="10 11">
    <name type="scientific">Desulfitobacterium metallireducens DSM 15288</name>
    <dbReference type="NCBI Taxonomy" id="871968"/>
    <lineage>
        <taxon>Bacteria</taxon>
        <taxon>Bacillati</taxon>
        <taxon>Bacillota</taxon>
        <taxon>Clostridia</taxon>
        <taxon>Eubacteriales</taxon>
        <taxon>Desulfitobacteriaceae</taxon>
        <taxon>Desulfitobacterium</taxon>
    </lineage>
</organism>
<dbReference type="Proteomes" id="UP000010847">
    <property type="component" value="Chromosome"/>
</dbReference>
<comment type="pathway">
    <text evidence="2">One-carbon metabolism; tetrahydrofolate interconversion.</text>
</comment>
<dbReference type="UniPathway" id="UPA00193"/>
<dbReference type="PROSITE" id="PS50970">
    <property type="entry name" value="HCY"/>
    <property type="match status" value="1"/>
</dbReference>
<dbReference type="GO" id="GO:0032259">
    <property type="term" value="P:methylation"/>
    <property type="evidence" value="ECO:0007669"/>
    <property type="project" value="UniProtKB-KW"/>
</dbReference>
<dbReference type="NCBIfam" id="NF006396">
    <property type="entry name" value="PRK08645.1"/>
    <property type="match status" value="1"/>
</dbReference>
<dbReference type="PANTHER" id="PTHR11103:SF18">
    <property type="entry name" value="SLR1189 PROTEIN"/>
    <property type="match status" value="1"/>
</dbReference>
<dbReference type="InterPro" id="IPR029041">
    <property type="entry name" value="FAD-linked_oxidoreductase-like"/>
</dbReference>
<dbReference type="SUPFAM" id="SSF51730">
    <property type="entry name" value="FAD-linked oxidoreductase"/>
    <property type="match status" value="1"/>
</dbReference>
<keyword evidence="4" id="KW-0285">Flavoprotein</keyword>
<feature type="domain" description="Hcy-binding" evidence="9">
    <location>
        <begin position="3"/>
        <end position="289"/>
    </location>
</feature>
<dbReference type="InterPro" id="IPR003726">
    <property type="entry name" value="HCY_dom"/>
</dbReference>
<dbReference type="eggNOG" id="COG0646">
    <property type="taxonomic scope" value="Bacteria"/>
</dbReference>
<dbReference type="CDD" id="cd00537">
    <property type="entry name" value="MTHFR"/>
    <property type="match status" value="1"/>
</dbReference>
<sequence>MTFNNLREHLQQHVVIGDGAMATLLYQFGVPVGSCYEELNLTHPALIRSVHEAYIRAGAQLIETNTFRVNREVLTRFGLEQKVGEINRTAVKVAQEAVAVAEKNAFIIGSMGSILAGRVRTEPLVSYRSLYEEQASALLESGVDGIMLETFEDLEELLLVLELMLSLTDRPILAHLATPQVGRTRDGYTVTRSFELMRKAGADVIGLNCRLGPTEMLRTLEQTQVPEGALLSIFPNAGRSGFVEGKLSFKSSPEYFADYALRLRDEGVRLIGGCCGTTPDHIRAIAQALQELSPIQRVNPDLKENNQDKEKDQVRFHIQPQAHVKAYTKDQRTIIERAQEEHTVIVEFDSPKGLNTEDFFNGCQALDSAGAAAITLADNSLANVRMSNLALGALLKERYDIEPLLHVACRDRNLIGQQSHLMGLHALGIHQILVITGDPSRYGDLPGASSVFDSNSFELIRMTKQLNEGLSFSGQAMNHSAQFIVGTAFNPYVRNFETAIQRLERKIEAGADFVMTQPVYDGETLQKIYEGTKHLPIPVFVGIMPLTSQRNAEFLHNEVPGISLTEEALQRMSGLKGEKARQEGIAMSKELLDQAVKVFNGIYLITPFNYYKMTAELTEYVLNICGNSNGEKVEFYDSACPNKNRSF</sequence>
<dbReference type="SUPFAM" id="SSF82282">
    <property type="entry name" value="Homocysteine S-methyltransferase"/>
    <property type="match status" value="1"/>
</dbReference>
<dbReference type="PANTHER" id="PTHR11103">
    <property type="entry name" value="SLR1189 PROTEIN"/>
    <property type="match status" value="1"/>
</dbReference>
<evidence type="ECO:0000256" key="2">
    <source>
        <dbReference type="ARBA" id="ARBA00004777"/>
    </source>
</evidence>
<evidence type="ECO:0000313" key="10">
    <source>
        <dbReference type="EMBL" id="AHF06274.1"/>
    </source>
</evidence>
<dbReference type="eggNOG" id="COG0685">
    <property type="taxonomic scope" value="Bacteria"/>
</dbReference>
<keyword evidence="6" id="KW-0274">FAD</keyword>
<protein>
    <submittedName>
        <fullName evidence="10">5,10-methylenetetrahydrofolate reductase</fullName>
        <ecNumber evidence="10">2.1.1.10</ecNumber>
    </submittedName>
</protein>
<dbReference type="GO" id="GO:0046872">
    <property type="term" value="F:metal ion binding"/>
    <property type="evidence" value="ECO:0007669"/>
    <property type="project" value="UniProtKB-KW"/>
</dbReference>
<proteinExistence type="predicted"/>
<dbReference type="InterPro" id="IPR003171">
    <property type="entry name" value="Mehydrof_redctse-like"/>
</dbReference>
<feature type="binding site" evidence="8">
    <location>
        <position position="209"/>
    </location>
    <ligand>
        <name>Zn(2+)</name>
        <dbReference type="ChEBI" id="CHEBI:29105"/>
    </ligand>
</feature>
<dbReference type="Gene3D" id="3.20.20.220">
    <property type="match status" value="1"/>
</dbReference>
<keyword evidence="7" id="KW-0560">Oxidoreductase</keyword>
<dbReference type="KEGG" id="dmt:DESME_03785"/>
<dbReference type="HOGENOM" id="CLU_453272_0_0_9"/>
<dbReference type="Pfam" id="PF02574">
    <property type="entry name" value="S-methyl_trans"/>
    <property type="match status" value="1"/>
</dbReference>
<reference evidence="10 11" key="1">
    <citation type="submission" date="2013-12" db="EMBL/GenBank/DDBJ databases">
        <authorList>
            <consortium name="DOE Joint Genome Institute"/>
            <person name="Smidt H."/>
            <person name="Huntemann M."/>
            <person name="Han J."/>
            <person name="Chen A."/>
            <person name="Kyrpides N."/>
            <person name="Mavromatis K."/>
            <person name="Markowitz V."/>
            <person name="Palaniappan K."/>
            <person name="Ivanova N."/>
            <person name="Schaumberg A."/>
            <person name="Pati A."/>
            <person name="Liolios K."/>
            <person name="Nordberg H.P."/>
            <person name="Cantor M.N."/>
            <person name="Hua S.X."/>
            <person name="Woyke T."/>
        </authorList>
    </citation>
    <scope>NUCLEOTIDE SEQUENCE [LARGE SCALE GENOMIC DNA]</scope>
    <source>
        <strain evidence="11">DSM 15288</strain>
    </source>
</reference>
<dbReference type="OrthoDB" id="9803687at2"/>
<keyword evidence="8" id="KW-0862">Zinc</keyword>